<sequence>MKLKSLALAALAAVSAPSFADINVGGNLGEGEYVLLVRNSAGSYAQDLGMTTDAIASMAKGTSFSLAVNSTEWSKFVGFGGTDTEWAIIAVQPLGFGFEPGEINAWTTVNTNQALGSLWNINSNNATEQMASHFVDINTQTGGVANGSRATAVSTLAYTGPEYLSFLGQFSIGNAVGTTSSMVYLTPSSDESTAFAKYDILTTTASFDGNAVTIAAAPVPEPSTYAMLAAGLAAIGFVARRRKSA</sequence>
<dbReference type="InterPro" id="IPR013424">
    <property type="entry name" value="Ice-binding_C"/>
</dbReference>
<proteinExistence type="predicted"/>
<reference evidence="3 4" key="1">
    <citation type="submission" date="2024-08" db="EMBL/GenBank/DDBJ databases">
        <authorList>
            <person name="Lu H."/>
        </authorList>
    </citation>
    <scope>NUCLEOTIDE SEQUENCE [LARGE SCALE GENOMIC DNA]</scope>
    <source>
        <strain evidence="3 4">LKC17W</strain>
    </source>
</reference>
<protein>
    <submittedName>
        <fullName evidence="3">PEP-CTERM sorting domain-containing protein</fullName>
    </submittedName>
</protein>
<dbReference type="RefSeq" id="WP_394399070.1">
    <property type="nucleotide sequence ID" value="NZ_JBIGHW010000008.1"/>
</dbReference>
<dbReference type="NCBIfam" id="TIGR02595">
    <property type="entry name" value="PEP_CTERM"/>
    <property type="match status" value="1"/>
</dbReference>
<organism evidence="3 4">
    <name type="scientific">Pelomonas margarita</name>
    <dbReference type="NCBI Taxonomy" id="3299031"/>
    <lineage>
        <taxon>Bacteria</taxon>
        <taxon>Pseudomonadati</taxon>
        <taxon>Pseudomonadota</taxon>
        <taxon>Betaproteobacteria</taxon>
        <taxon>Burkholderiales</taxon>
        <taxon>Sphaerotilaceae</taxon>
        <taxon>Roseateles</taxon>
    </lineage>
</organism>
<evidence type="ECO:0000313" key="4">
    <source>
        <dbReference type="Proteomes" id="UP001606301"/>
    </source>
</evidence>
<comment type="caution">
    <text evidence="3">The sequence shown here is derived from an EMBL/GenBank/DDBJ whole genome shotgun (WGS) entry which is preliminary data.</text>
</comment>
<dbReference type="Proteomes" id="UP001606301">
    <property type="component" value="Unassembled WGS sequence"/>
</dbReference>
<accession>A0ABW7FLD5</accession>
<feature type="domain" description="Ice-binding protein C-terminal" evidence="2">
    <location>
        <begin position="218"/>
        <end position="242"/>
    </location>
</feature>
<feature type="signal peptide" evidence="1">
    <location>
        <begin position="1"/>
        <end position="20"/>
    </location>
</feature>
<evidence type="ECO:0000313" key="3">
    <source>
        <dbReference type="EMBL" id="MFG6442138.1"/>
    </source>
</evidence>
<dbReference type="EMBL" id="JBIGHW010000008">
    <property type="protein sequence ID" value="MFG6442138.1"/>
    <property type="molecule type" value="Genomic_DNA"/>
</dbReference>
<keyword evidence="1" id="KW-0732">Signal</keyword>
<evidence type="ECO:0000256" key="1">
    <source>
        <dbReference type="SAM" id="SignalP"/>
    </source>
</evidence>
<dbReference type="Pfam" id="PF07589">
    <property type="entry name" value="PEP-CTERM"/>
    <property type="match status" value="1"/>
</dbReference>
<feature type="chain" id="PRO_5045144690" evidence="1">
    <location>
        <begin position="21"/>
        <end position="245"/>
    </location>
</feature>
<evidence type="ECO:0000259" key="2">
    <source>
        <dbReference type="Pfam" id="PF07589"/>
    </source>
</evidence>
<name>A0ABW7FLD5_9BURK</name>
<gene>
    <name evidence="3" type="ORF">ACG0Z3_15755</name>
</gene>
<keyword evidence="4" id="KW-1185">Reference proteome</keyword>